<dbReference type="Proteomes" id="UP000631034">
    <property type="component" value="Unassembled WGS sequence"/>
</dbReference>
<dbReference type="GO" id="GO:0031419">
    <property type="term" value="F:cobalamin binding"/>
    <property type="evidence" value="ECO:0007669"/>
    <property type="project" value="UniProtKB-KW"/>
</dbReference>
<name>A0A8J7CC97_9PROT</name>
<evidence type="ECO:0000259" key="6">
    <source>
        <dbReference type="Pfam" id="PF01642"/>
    </source>
</evidence>
<dbReference type="GO" id="GO:0019678">
    <property type="term" value="P:propionate metabolic process, methylmalonyl pathway"/>
    <property type="evidence" value="ECO:0007669"/>
    <property type="project" value="TreeGrafter"/>
</dbReference>
<reference evidence="7" key="1">
    <citation type="submission" date="2020-10" db="EMBL/GenBank/DDBJ databases">
        <title>Genome sequence of the unusual species of purple photosynthetic bacteria, Phaeovibrio sulfidiphilus DSM 23193, type strain.</title>
        <authorList>
            <person name="Kyndt J.A."/>
            <person name="Meyer T.E."/>
        </authorList>
    </citation>
    <scope>NUCLEOTIDE SEQUENCE</scope>
    <source>
        <strain evidence="7">DSM 23193</strain>
    </source>
</reference>
<organism evidence="7 8">
    <name type="scientific">Phaeovibrio sulfidiphilus</name>
    <dbReference type="NCBI Taxonomy" id="1220600"/>
    <lineage>
        <taxon>Bacteria</taxon>
        <taxon>Pseudomonadati</taxon>
        <taxon>Pseudomonadota</taxon>
        <taxon>Alphaproteobacteria</taxon>
        <taxon>Rhodospirillales</taxon>
        <taxon>Rhodospirillaceae</taxon>
        <taxon>Phaeovibrio</taxon>
    </lineage>
</organism>
<evidence type="ECO:0000256" key="2">
    <source>
        <dbReference type="ARBA" id="ARBA00008465"/>
    </source>
</evidence>
<dbReference type="InterPro" id="IPR006099">
    <property type="entry name" value="MeMalonylCoA_mutase_a/b_cat"/>
</dbReference>
<protein>
    <submittedName>
        <fullName evidence="7">Methylmalonyl-CoA mutase small subunit</fullName>
    </submittedName>
</protein>
<accession>A0A8J7CC97</accession>
<dbReference type="PANTHER" id="PTHR48101">
    <property type="entry name" value="METHYLMALONYL-COA MUTASE, MITOCHONDRIAL-RELATED"/>
    <property type="match status" value="1"/>
</dbReference>
<keyword evidence="4" id="KW-0413">Isomerase</keyword>
<dbReference type="Pfam" id="PF01642">
    <property type="entry name" value="MM_CoA_mutase"/>
    <property type="match status" value="1"/>
</dbReference>
<evidence type="ECO:0000256" key="1">
    <source>
        <dbReference type="ARBA" id="ARBA00001922"/>
    </source>
</evidence>
<keyword evidence="8" id="KW-1185">Reference proteome</keyword>
<evidence type="ECO:0000256" key="5">
    <source>
        <dbReference type="ARBA" id="ARBA00023285"/>
    </source>
</evidence>
<dbReference type="CDD" id="cd03677">
    <property type="entry name" value="MM_CoA_mutase_beta"/>
    <property type="match status" value="1"/>
</dbReference>
<keyword evidence="3" id="KW-0846">Cobalamin</keyword>
<dbReference type="RefSeq" id="WP_192534049.1">
    <property type="nucleotide sequence ID" value="NZ_JACZHT010000003.1"/>
</dbReference>
<evidence type="ECO:0000313" key="7">
    <source>
        <dbReference type="EMBL" id="MBE1237038.1"/>
    </source>
</evidence>
<dbReference type="AlphaFoldDB" id="A0A8J7CC97"/>
<dbReference type="Gene3D" id="3.40.50.280">
    <property type="entry name" value="Cobalamin-binding domain"/>
    <property type="match status" value="1"/>
</dbReference>
<dbReference type="GO" id="GO:0046872">
    <property type="term" value="F:metal ion binding"/>
    <property type="evidence" value="ECO:0007669"/>
    <property type="project" value="InterPro"/>
</dbReference>
<proteinExistence type="inferred from homology"/>
<dbReference type="GO" id="GO:0005737">
    <property type="term" value="C:cytoplasm"/>
    <property type="evidence" value="ECO:0007669"/>
    <property type="project" value="TreeGrafter"/>
</dbReference>
<dbReference type="EMBL" id="JACZHT010000003">
    <property type="protein sequence ID" value="MBE1237038.1"/>
    <property type="molecule type" value="Genomic_DNA"/>
</dbReference>
<comment type="cofactor">
    <cofactor evidence="1">
        <name>adenosylcob(III)alamin</name>
        <dbReference type="ChEBI" id="CHEBI:18408"/>
    </cofactor>
</comment>
<dbReference type="GO" id="GO:0004494">
    <property type="term" value="F:methylmalonyl-CoA mutase activity"/>
    <property type="evidence" value="ECO:0007669"/>
    <property type="project" value="UniProtKB-EC"/>
</dbReference>
<comment type="caution">
    <text evidence="7">The sequence shown here is derived from an EMBL/GenBank/DDBJ whole genome shotgun (WGS) entry which is preliminary data.</text>
</comment>
<evidence type="ECO:0000256" key="3">
    <source>
        <dbReference type="ARBA" id="ARBA00022628"/>
    </source>
</evidence>
<feature type="domain" description="Methylmalonyl-CoA mutase alpha/beta chain catalytic" evidence="6">
    <location>
        <begin position="40"/>
        <end position="509"/>
    </location>
</feature>
<keyword evidence="5" id="KW-0170">Cobalt</keyword>
<dbReference type="SUPFAM" id="SSF51703">
    <property type="entry name" value="Cobalamin (vitamin B12)-dependent enzymes"/>
    <property type="match status" value="1"/>
</dbReference>
<comment type="similarity">
    <text evidence="2">Belongs to the methylmalonyl-CoA mutase family.</text>
</comment>
<dbReference type="SUPFAM" id="SSF52242">
    <property type="entry name" value="Cobalamin (vitamin B12)-binding domain"/>
    <property type="match status" value="1"/>
</dbReference>
<sequence length="708" mass="75747">MTQDNLPLGAEFPTPDLEDWKTLVEKSLNGAPFDKKMLTKTFEGFSLHPLYTRADEAALPVSEGLPGFAPFLRGASAEGASVGGWEICQEINHPDPKEAARQALSELEGGATALLLSLDWITQSGLNQACFGEGTGLAFDGVFVQTLADLRTALEGVHLDAAPVYLNAGHSFEAAGLALTALWEEKGIAPEQARGGLNADPIADYAYGGTVIVTPERALARLGQLAAHMAARWPNATTAQVDGAVYHSAGSSESQMMGAMLSTGVAYLRAMEAAGLDATRAARQITFSIPMDADQFLGIAKLRTFRRLWGRVLEACGVPENERVIRIAAKTAQRMLTERDPWVNMLRTTVSTFASVVGGADSITITPFDAAAGLSTEFARRIARNVQILLKDESNLGRVIDPAGGSWAVESLSEQLAQTSWDAFQSIEREGGIVRALEGDAFLSSIRKTCSERQSAIASRRIPVTGVSEFPNLREAKVETLQPDWDTLEEEALGRMSAAARTTRELLDALDGKTSPTDDVLKAVRAGAPFLPVTNRLTDSNQEDIRDGLDVVRLAEGFEALRDNADAWKDEHGSYPSIFLVTLGPVAEHTARATFAQNLFEAGGIEALPGGVLETADDAVAAWKKTGARAAVLCGSDERYEALAADVARALKQAGLPRLYLAGKPDTALQDAGVDAFVHMGCPVFDVLEELQMCLGVYPADDQDEGEE</sequence>
<evidence type="ECO:0000313" key="8">
    <source>
        <dbReference type="Proteomes" id="UP000631034"/>
    </source>
</evidence>
<gene>
    <name evidence="7" type="ORF">IHV25_05190</name>
</gene>
<evidence type="ECO:0000256" key="4">
    <source>
        <dbReference type="ARBA" id="ARBA00023235"/>
    </source>
</evidence>
<dbReference type="InterPro" id="IPR016176">
    <property type="entry name" value="Cbl-dep_enz_cat"/>
</dbReference>
<dbReference type="InterPro" id="IPR036724">
    <property type="entry name" value="Cobalamin-bd_sf"/>
</dbReference>
<dbReference type="PANTHER" id="PTHR48101:SF4">
    <property type="entry name" value="METHYLMALONYL-COA MUTASE, MITOCHONDRIAL"/>
    <property type="match status" value="1"/>
</dbReference>
<dbReference type="Gene3D" id="3.20.20.240">
    <property type="entry name" value="Methylmalonyl-CoA mutase"/>
    <property type="match status" value="1"/>
</dbReference>